<proteinExistence type="predicted"/>
<keyword evidence="1" id="KW-1185">Reference proteome</keyword>
<accession>A0ABM0YEG3</accession>
<evidence type="ECO:0000313" key="2">
    <source>
        <dbReference type="RefSeq" id="XP_010499719.1"/>
    </source>
</evidence>
<dbReference type="InterPro" id="IPR026669">
    <property type="entry name" value="Arsenite_MeTrfase-like"/>
</dbReference>
<dbReference type="PANTHER" id="PTHR43675:SF30">
    <property type="entry name" value="CYCLOPROPANE-FATTY-ACYL-PHOSPHOLIPID SYNTHASE"/>
    <property type="match status" value="1"/>
</dbReference>
<name>A0ABM0YEG3_CAMSA</name>
<dbReference type="Proteomes" id="UP000694864">
    <property type="component" value="Chromosome 3"/>
</dbReference>
<dbReference type="GeneID" id="104777205"/>
<organism evidence="1 2">
    <name type="scientific">Camelina sativa</name>
    <name type="common">False flax</name>
    <name type="synonym">Myagrum sativum</name>
    <dbReference type="NCBI Taxonomy" id="90675"/>
    <lineage>
        <taxon>Eukaryota</taxon>
        <taxon>Viridiplantae</taxon>
        <taxon>Streptophyta</taxon>
        <taxon>Embryophyta</taxon>
        <taxon>Tracheophyta</taxon>
        <taxon>Spermatophyta</taxon>
        <taxon>Magnoliopsida</taxon>
        <taxon>eudicotyledons</taxon>
        <taxon>Gunneridae</taxon>
        <taxon>Pentapetalae</taxon>
        <taxon>rosids</taxon>
        <taxon>malvids</taxon>
        <taxon>Brassicales</taxon>
        <taxon>Brassicaceae</taxon>
        <taxon>Camelineae</taxon>
        <taxon>Camelina</taxon>
    </lineage>
</organism>
<reference evidence="2" key="2">
    <citation type="submission" date="2025-08" db="UniProtKB">
        <authorList>
            <consortium name="RefSeq"/>
        </authorList>
    </citation>
    <scope>IDENTIFICATION</scope>
    <source>
        <tissue evidence="2">Leaf</tissue>
    </source>
</reference>
<dbReference type="InterPro" id="IPR029063">
    <property type="entry name" value="SAM-dependent_MTases_sf"/>
</dbReference>
<evidence type="ECO:0000313" key="1">
    <source>
        <dbReference type="Proteomes" id="UP000694864"/>
    </source>
</evidence>
<dbReference type="Gene3D" id="3.40.50.150">
    <property type="entry name" value="Vaccinia Virus protein VP39"/>
    <property type="match status" value="1"/>
</dbReference>
<dbReference type="SUPFAM" id="SSF53335">
    <property type="entry name" value="S-adenosyl-L-methionine-dependent methyltransferases"/>
    <property type="match status" value="1"/>
</dbReference>
<dbReference type="RefSeq" id="XP_010499719.1">
    <property type="nucleotide sequence ID" value="XM_010501417.2"/>
</dbReference>
<reference evidence="1" key="1">
    <citation type="journal article" date="2014" name="Nat. Commun.">
        <title>The emerging biofuel crop Camelina sativa retains a highly undifferentiated hexaploid genome structure.</title>
        <authorList>
            <person name="Kagale S."/>
            <person name="Koh C."/>
            <person name="Nixon J."/>
            <person name="Bollina V."/>
            <person name="Clarke W.E."/>
            <person name="Tuteja R."/>
            <person name="Spillane C."/>
            <person name="Robinson S.J."/>
            <person name="Links M.G."/>
            <person name="Clarke C."/>
            <person name="Higgins E.E."/>
            <person name="Huebert T."/>
            <person name="Sharpe A.G."/>
            <person name="Parkin I.A."/>
        </authorList>
    </citation>
    <scope>NUCLEOTIDE SEQUENCE [LARGE SCALE GENOMIC DNA]</scope>
    <source>
        <strain evidence="1">cv. DH55</strain>
    </source>
</reference>
<dbReference type="Pfam" id="PF02353">
    <property type="entry name" value="CMAS"/>
    <property type="match status" value="1"/>
</dbReference>
<sequence length="148" mass="16768">MKTKNTLKIPVSRIVMWFFAIEELNSYLAGMTQADLGLADAFINGDFSFVDKDSGLLNLIMILVANRDTKSNLTKKRGWFTPMFQTASVASTKYFLKHVSRQNTLTQTHSNISLHYDLSNELFGFFLDDTMTYSSAVFKVSIKEVCGR</sequence>
<dbReference type="PANTHER" id="PTHR43675">
    <property type="entry name" value="ARSENITE METHYLTRANSFERASE"/>
    <property type="match status" value="1"/>
</dbReference>
<gene>
    <name evidence="2" type="primary">LOC104777205</name>
</gene>
<protein>
    <submittedName>
        <fullName evidence="2">Uncharacterized protein LOC104777205</fullName>
    </submittedName>
</protein>